<proteinExistence type="predicted"/>
<protein>
    <submittedName>
        <fullName evidence="1">Uncharacterized protein</fullName>
    </submittedName>
</protein>
<dbReference type="Proteomes" id="UP001341840">
    <property type="component" value="Unassembled WGS sequence"/>
</dbReference>
<keyword evidence="2" id="KW-1185">Reference proteome</keyword>
<evidence type="ECO:0000313" key="1">
    <source>
        <dbReference type="EMBL" id="MED6225797.1"/>
    </source>
</evidence>
<evidence type="ECO:0000313" key="2">
    <source>
        <dbReference type="Proteomes" id="UP001341840"/>
    </source>
</evidence>
<dbReference type="EMBL" id="JASCZI010274223">
    <property type="protein sequence ID" value="MED6225797.1"/>
    <property type="molecule type" value="Genomic_DNA"/>
</dbReference>
<comment type="caution">
    <text evidence="1">The sequence shown here is derived from an EMBL/GenBank/DDBJ whole genome shotgun (WGS) entry which is preliminary data.</text>
</comment>
<sequence length="108" mass="12280">MGTISDSLVDLFEEHLAKKSVTPETCFELQEDETKEEVASGENYPYQSYVRGVTIDFSAANIRDTLGIYHLTPGAQTDFKTKQREDQRLDEVIRDICVPSARWKMSST</sequence>
<name>A0ABU6ZV15_9FABA</name>
<accession>A0ABU6ZV15</accession>
<gene>
    <name evidence="1" type="ORF">PIB30_097151</name>
</gene>
<organism evidence="1 2">
    <name type="scientific">Stylosanthes scabra</name>
    <dbReference type="NCBI Taxonomy" id="79078"/>
    <lineage>
        <taxon>Eukaryota</taxon>
        <taxon>Viridiplantae</taxon>
        <taxon>Streptophyta</taxon>
        <taxon>Embryophyta</taxon>
        <taxon>Tracheophyta</taxon>
        <taxon>Spermatophyta</taxon>
        <taxon>Magnoliopsida</taxon>
        <taxon>eudicotyledons</taxon>
        <taxon>Gunneridae</taxon>
        <taxon>Pentapetalae</taxon>
        <taxon>rosids</taxon>
        <taxon>fabids</taxon>
        <taxon>Fabales</taxon>
        <taxon>Fabaceae</taxon>
        <taxon>Papilionoideae</taxon>
        <taxon>50 kb inversion clade</taxon>
        <taxon>dalbergioids sensu lato</taxon>
        <taxon>Dalbergieae</taxon>
        <taxon>Pterocarpus clade</taxon>
        <taxon>Stylosanthes</taxon>
    </lineage>
</organism>
<reference evidence="1 2" key="1">
    <citation type="journal article" date="2023" name="Plants (Basel)">
        <title>Bridging the Gap: Combining Genomics and Transcriptomics Approaches to Understand Stylosanthes scabra, an Orphan Legume from the Brazilian Caatinga.</title>
        <authorList>
            <person name="Ferreira-Neto J.R.C."/>
            <person name="da Silva M.D."/>
            <person name="Binneck E."/>
            <person name="de Melo N.F."/>
            <person name="da Silva R.H."/>
            <person name="de Melo A.L.T.M."/>
            <person name="Pandolfi V."/>
            <person name="Bustamante F.O."/>
            <person name="Brasileiro-Vidal A.C."/>
            <person name="Benko-Iseppon A.M."/>
        </authorList>
    </citation>
    <scope>NUCLEOTIDE SEQUENCE [LARGE SCALE GENOMIC DNA]</scope>
    <source>
        <tissue evidence="1">Leaves</tissue>
    </source>
</reference>